<gene>
    <name evidence="3" type="ORF">CYCCA115_LOCUS2369</name>
</gene>
<name>A0AAD2FDU7_9STRA</name>
<organism evidence="3 4">
    <name type="scientific">Cylindrotheca closterium</name>
    <dbReference type="NCBI Taxonomy" id="2856"/>
    <lineage>
        <taxon>Eukaryota</taxon>
        <taxon>Sar</taxon>
        <taxon>Stramenopiles</taxon>
        <taxon>Ochrophyta</taxon>
        <taxon>Bacillariophyta</taxon>
        <taxon>Bacillariophyceae</taxon>
        <taxon>Bacillariophycidae</taxon>
        <taxon>Bacillariales</taxon>
        <taxon>Bacillariaceae</taxon>
        <taxon>Cylindrotheca</taxon>
    </lineage>
</organism>
<feature type="chain" id="PRO_5041902943" description="VWFD domain-containing protein" evidence="1">
    <location>
        <begin position="21"/>
        <end position="554"/>
    </location>
</feature>
<sequence length="554" mass="60366">MKTFFSLALAASSLLSGAAAQLFDYSAPATGAGKCALINVVMDESGSMGGDQAFLRGVALPKMATELQSTAYNYTDVFFCSGGFGRSSGATNPQFYRHLGCTSYDSSGVIASQGPVSWVASGSVEDGWAGMEFAMRDVTASIDGIDLLSHCATIDKNLILVTDEDRDDRYNAVTATSIANLIDANGYVLNVIVNIIIDGNNNNFGMKIGGAGSNSTIFQYDTAAADNYITYNDLRPYTDYVTAYIATHPHYTELIVDKPGAVWSVNTLRAGGLLTQTFADVFVEIKVQEIAESGDGGRGELGGDPHITTWRNEHYEYHGQCDLVMMKDPNFANSLGLDIHIRTKIVRYWSYIKTVAIKIGNDILEIEGSPDAHDAEAHYWVNYEYQGELDTFAGFSVSQKLPSAFKRSYIIDLSSKYPGQSITVQLYKEFVRIKLNGNEAIFGNTVGLLGDYKTGATLGRDGVTIINDFTELGDEWQVLPSDGKLFHEVAHPQFPEACIKPEDPRGERKRRLSESKISIEQAETACAALKDPLAIKDCVYDILATQDLDMVGAF</sequence>
<dbReference type="InterPro" id="IPR001846">
    <property type="entry name" value="VWF_type-D"/>
</dbReference>
<evidence type="ECO:0000259" key="2">
    <source>
        <dbReference type="PROSITE" id="PS51233"/>
    </source>
</evidence>
<keyword evidence="1" id="KW-0732">Signal</keyword>
<evidence type="ECO:0000313" key="4">
    <source>
        <dbReference type="Proteomes" id="UP001295423"/>
    </source>
</evidence>
<dbReference type="Proteomes" id="UP001295423">
    <property type="component" value="Unassembled WGS sequence"/>
</dbReference>
<comment type="caution">
    <text evidence="3">The sequence shown here is derived from an EMBL/GenBank/DDBJ whole genome shotgun (WGS) entry which is preliminary data.</text>
</comment>
<feature type="domain" description="VWFD" evidence="2">
    <location>
        <begin position="297"/>
        <end position="484"/>
    </location>
</feature>
<dbReference type="EMBL" id="CAKOGP040000147">
    <property type="protein sequence ID" value="CAJ1931391.1"/>
    <property type="molecule type" value="Genomic_DNA"/>
</dbReference>
<evidence type="ECO:0000256" key="1">
    <source>
        <dbReference type="SAM" id="SignalP"/>
    </source>
</evidence>
<proteinExistence type="predicted"/>
<feature type="signal peptide" evidence="1">
    <location>
        <begin position="1"/>
        <end position="20"/>
    </location>
</feature>
<dbReference type="PROSITE" id="PS51233">
    <property type="entry name" value="VWFD"/>
    <property type="match status" value="1"/>
</dbReference>
<dbReference type="AlphaFoldDB" id="A0AAD2FDU7"/>
<keyword evidence="4" id="KW-1185">Reference proteome</keyword>
<accession>A0AAD2FDU7</accession>
<reference evidence="3" key="1">
    <citation type="submission" date="2023-08" db="EMBL/GenBank/DDBJ databases">
        <authorList>
            <person name="Audoor S."/>
            <person name="Bilcke G."/>
        </authorList>
    </citation>
    <scope>NUCLEOTIDE SEQUENCE</scope>
</reference>
<protein>
    <recommendedName>
        <fullName evidence="2">VWFD domain-containing protein</fullName>
    </recommendedName>
</protein>
<dbReference type="Pfam" id="PF00094">
    <property type="entry name" value="VWD"/>
    <property type="match status" value="1"/>
</dbReference>
<evidence type="ECO:0000313" key="3">
    <source>
        <dbReference type="EMBL" id="CAJ1931391.1"/>
    </source>
</evidence>